<dbReference type="PANTHER" id="PTHR14149">
    <property type="entry name" value="RAS GTPASE-ACTIVATING PROTEIN WITH IQ MOTIF"/>
    <property type="match status" value="1"/>
</dbReference>
<dbReference type="SUPFAM" id="SSF48350">
    <property type="entry name" value="GTPase activation domain, GAP"/>
    <property type="match status" value="1"/>
</dbReference>
<reference evidence="2 3" key="1">
    <citation type="journal article" date="2008" name="Nature">
        <title>The Trichoplax genome and the nature of placozoans.</title>
        <authorList>
            <person name="Srivastava M."/>
            <person name="Begovic E."/>
            <person name="Chapman J."/>
            <person name="Putnam N.H."/>
            <person name="Hellsten U."/>
            <person name="Kawashima T."/>
            <person name="Kuo A."/>
            <person name="Mitros T."/>
            <person name="Salamov A."/>
            <person name="Carpenter M.L."/>
            <person name="Signorovitch A.Y."/>
            <person name="Moreno M.A."/>
            <person name="Kamm K."/>
            <person name="Grimwood J."/>
            <person name="Schmutz J."/>
            <person name="Shapiro H."/>
            <person name="Grigoriev I.V."/>
            <person name="Buss L.W."/>
            <person name="Schierwater B."/>
            <person name="Dellaporta S.L."/>
            <person name="Rokhsar D.S."/>
        </authorList>
    </citation>
    <scope>NUCLEOTIDE SEQUENCE [LARGE SCALE GENOMIC DNA]</scope>
    <source>
        <strain evidence="2 3">Grell-BS-1999</strain>
    </source>
</reference>
<dbReference type="OMA" id="AYMITLN"/>
<dbReference type="PROSITE" id="PS50018">
    <property type="entry name" value="RAS_GTPASE_ACTIV_2"/>
    <property type="match status" value="1"/>
</dbReference>
<organism evidence="2 3">
    <name type="scientific">Trichoplax adhaerens</name>
    <name type="common">Trichoplax reptans</name>
    <dbReference type="NCBI Taxonomy" id="10228"/>
    <lineage>
        <taxon>Eukaryota</taxon>
        <taxon>Metazoa</taxon>
        <taxon>Placozoa</taxon>
        <taxon>Uniplacotomia</taxon>
        <taxon>Trichoplacea</taxon>
        <taxon>Trichoplacidae</taxon>
        <taxon>Trichoplax</taxon>
    </lineage>
</organism>
<dbReference type="InterPro" id="IPR001936">
    <property type="entry name" value="RasGAP_dom"/>
</dbReference>
<evidence type="ECO:0000313" key="2">
    <source>
        <dbReference type="EMBL" id="EDV25310.1"/>
    </source>
</evidence>
<dbReference type="Proteomes" id="UP000009022">
    <property type="component" value="Unassembled WGS sequence"/>
</dbReference>
<dbReference type="HOGENOM" id="CLU_009455_0_0_1"/>
<dbReference type="KEGG" id="tad:TRIADDRAFT_55233"/>
<dbReference type="STRING" id="10228.B3RUC3"/>
<dbReference type="InterPro" id="IPR000593">
    <property type="entry name" value="RasGAP_C"/>
</dbReference>
<dbReference type="PANTHER" id="PTHR14149:SF17">
    <property type="entry name" value="GTPASE-ACTIVATING PROTEIN"/>
    <property type="match status" value="1"/>
</dbReference>
<dbReference type="EMBL" id="DS985244">
    <property type="protein sequence ID" value="EDV25310.1"/>
    <property type="molecule type" value="Genomic_DNA"/>
</dbReference>
<protein>
    <recommendedName>
        <fullName evidence="1">Ras-GAP domain-containing protein</fullName>
    </recommendedName>
</protein>
<dbReference type="CTD" id="6753032"/>
<evidence type="ECO:0000313" key="3">
    <source>
        <dbReference type="Proteomes" id="UP000009022"/>
    </source>
</evidence>
<evidence type="ECO:0000259" key="1">
    <source>
        <dbReference type="PROSITE" id="PS50018"/>
    </source>
</evidence>
<dbReference type="InParanoid" id="B3RUC3"/>
<keyword evidence="3" id="KW-1185">Reference proteome</keyword>
<dbReference type="Pfam" id="PF00616">
    <property type="entry name" value="RasGAP"/>
    <property type="match status" value="1"/>
</dbReference>
<gene>
    <name evidence="2" type="ORF">TRIADDRAFT_55233</name>
</gene>
<sequence>METQDFAIPVSLPSGMLTTDGTNIKLLMDQNDNDNVALENISLEEDVVKLAKARREIRNNISKQSVINFHLKQHISNYDTYIGLLVRHNLCLKDAADRLDRLDAVEPRYLGPLINDIKEKHFSNLLHLLQTTPFYIACLTRLVSLMEIDNLLHFVMFTLFGNQNNSREEHLLLLVFEDKKVLNLLLMLMPVYNLQKAFKLEFEEAEEWGSLLRANNALSRMMTTYTKRKLGKDYLISTLAQVMNDVISDPDLDLEIDPLKIYKTLEIAENLVSTEEENFPSASPQIITSLIGSFFFLRFVNPAVVTPKAYGITTEPISPKTTRNLTLIAKILKCLVHATTVKESCMYPLQSFIDQHHDPLKVFLDQLCDVRNFHDNIEMDGANDRLDCILTDLGSASKLDPTNDEIISIKLSSRWEPFTDIKRITKMYSENDIKNFGIAKEKLKDVLLKFFTEVPESFNKSTLEDAIYTVINSKIPDMAQLASPLLEDIHRSRQEHIEHPLYSNQYFHQIKEELKVMLLQEQCVDFEVTILRDVYQSLCEHGSFLKEQLNSYKEYLQNTRKAVVSKFNPYGKDENYQNENYISPYRCSHLQLLKYRIIVDIAHEDIKNNGSDLWYLFSSPSPGHFIITLLDEAQSKNLIQISVTLEELLELLYIRNSGTADILVIRIQI</sequence>
<dbReference type="OrthoDB" id="775356at2759"/>
<feature type="domain" description="Ras-GAP" evidence="1">
    <location>
        <begin position="164"/>
        <end position="337"/>
    </location>
</feature>
<dbReference type="Pfam" id="PF03836">
    <property type="entry name" value="RasGAP_C"/>
    <property type="match status" value="1"/>
</dbReference>
<dbReference type="SMART" id="SM00323">
    <property type="entry name" value="RasGAP"/>
    <property type="match status" value="1"/>
</dbReference>
<proteinExistence type="predicted"/>
<dbReference type="eggNOG" id="KOG2128">
    <property type="taxonomic scope" value="Eukaryota"/>
</dbReference>
<name>B3RUC3_TRIAD</name>
<dbReference type="PROSITE" id="PS00509">
    <property type="entry name" value="RAS_GTPASE_ACTIV_1"/>
    <property type="match status" value="1"/>
</dbReference>
<dbReference type="GO" id="GO:0005096">
    <property type="term" value="F:GTPase activator activity"/>
    <property type="evidence" value="ECO:0000318"/>
    <property type="project" value="GO_Central"/>
</dbReference>
<dbReference type="RefSeq" id="XP_002111343.1">
    <property type="nucleotide sequence ID" value="XM_002111307.1"/>
</dbReference>
<dbReference type="GeneID" id="6753032"/>
<dbReference type="AlphaFoldDB" id="B3RUC3"/>
<dbReference type="SUPFAM" id="SSF143885">
    <property type="entry name" value="RGC domain-like"/>
    <property type="match status" value="1"/>
</dbReference>
<dbReference type="GO" id="GO:0046580">
    <property type="term" value="P:negative regulation of Ras protein signal transduction"/>
    <property type="evidence" value="ECO:0000318"/>
    <property type="project" value="GO_Central"/>
</dbReference>
<accession>B3RUC3</accession>
<dbReference type="GO" id="GO:0005938">
    <property type="term" value="C:cell cortex"/>
    <property type="evidence" value="ECO:0000318"/>
    <property type="project" value="GO_Central"/>
</dbReference>
<dbReference type="Gene3D" id="1.10.506.10">
    <property type="entry name" value="GTPase Activation - p120gap, domain 1"/>
    <property type="match status" value="1"/>
</dbReference>
<dbReference type="InterPro" id="IPR008936">
    <property type="entry name" value="Rho_GTPase_activation_prot"/>
</dbReference>
<dbReference type="PhylomeDB" id="B3RUC3"/>
<dbReference type="InterPro" id="IPR023152">
    <property type="entry name" value="RasGAP_CS"/>
</dbReference>